<evidence type="ECO:0000256" key="1">
    <source>
        <dbReference type="SAM" id="Phobius"/>
    </source>
</evidence>
<dbReference type="PANTHER" id="PTHR21063:SF4">
    <property type="entry name" value="CD48 ANTIGEN-RELATED"/>
    <property type="match status" value="1"/>
</dbReference>
<dbReference type="Gene3D" id="2.60.40.10">
    <property type="entry name" value="Immunoglobulins"/>
    <property type="match status" value="1"/>
</dbReference>
<keyword evidence="1" id="KW-0812">Transmembrane</keyword>
<comment type="caution">
    <text evidence="3">The sequence shown here is derived from an EMBL/GenBank/DDBJ whole genome shotgun (WGS) entry which is preliminary data.</text>
</comment>
<reference evidence="3 4" key="1">
    <citation type="submission" date="2024-05" db="EMBL/GenBank/DDBJ databases">
        <title>A high-quality chromosomal-level genome assembly of Topmouth culter (Culter alburnus).</title>
        <authorList>
            <person name="Zhao H."/>
        </authorList>
    </citation>
    <scope>NUCLEOTIDE SEQUENCE [LARGE SCALE GENOMIC DNA]</scope>
    <source>
        <strain evidence="3">CATC2023</strain>
        <tissue evidence="3">Muscle</tissue>
    </source>
</reference>
<dbReference type="Pfam" id="PF07686">
    <property type="entry name" value="V-set"/>
    <property type="match status" value="1"/>
</dbReference>
<feature type="transmembrane region" description="Helical" evidence="1">
    <location>
        <begin position="129"/>
        <end position="150"/>
    </location>
</feature>
<keyword evidence="4" id="KW-1185">Reference proteome</keyword>
<keyword evidence="1" id="KW-1133">Transmembrane helix</keyword>
<dbReference type="InterPro" id="IPR013783">
    <property type="entry name" value="Ig-like_fold"/>
</dbReference>
<dbReference type="SMART" id="SM00409">
    <property type="entry name" value="IG"/>
    <property type="match status" value="1"/>
</dbReference>
<feature type="domain" description="Immunoglobulin" evidence="2">
    <location>
        <begin position="16"/>
        <end position="118"/>
    </location>
</feature>
<evidence type="ECO:0000313" key="4">
    <source>
        <dbReference type="Proteomes" id="UP001479290"/>
    </source>
</evidence>
<organism evidence="3 4">
    <name type="scientific">Culter alburnus</name>
    <name type="common">Topmouth culter</name>
    <dbReference type="NCBI Taxonomy" id="194366"/>
    <lineage>
        <taxon>Eukaryota</taxon>
        <taxon>Metazoa</taxon>
        <taxon>Chordata</taxon>
        <taxon>Craniata</taxon>
        <taxon>Vertebrata</taxon>
        <taxon>Euteleostomi</taxon>
        <taxon>Actinopterygii</taxon>
        <taxon>Neopterygii</taxon>
        <taxon>Teleostei</taxon>
        <taxon>Ostariophysi</taxon>
        <taxon>Cypriniformes</taxon>
        <taxon>Xenocyprididae</taxon>
        <taxon>Xenocypridinae</taxon>
        <taxon>Culter</taxon>
    </lineage>
</organism>
<dbReference type="SUPFAM" id="SSF48726">
    <property type="entry name" value="Immunoglobulin"/>
    <property type="match status" value="1"/>
</dbReference>
<dbReference type="Proteomes" id="UP001479290">
    <property type="component" value="Unassembled WGS sequence"/>
</dbReference>
<dbReference type="AlphaFoldDB" id="A0AAW2A3N2"/>
<sequence>MAKPFENHCLILLINTVSVSVKEGDSVTLNTDFKTNQQDTIIWYFNRTRIAQINGDLSFICTDVQCKDGDERFRDRLKLDHQTGSLTIMNTRNTDSGEYELVLMSNSDSPKIFNVTVSAVPDPGLSSGAVAGIVVVLVFAAAVTAGVICYRKRQAGQKGITFIHMT</sequence>
<dbReference type="InterPro" id="IPR003599">
    <property type="entry name" value="Ig_sub"/>
</dbReference>
<protein>
    <recommendedName>
        <fullName evidence="2">Immunoglobulin domain-containing protein</fullName>
    </recommendedName>
</protein>
<dbReference type="EMBL" id="JAWDJR010000010">
    <property type="protein sequence ID" value="KAK9967259.1"/>
    <property type="molecule type" value="Genomic_DNA"/>
</dbReference>
<evidence type="ECO:0000259" key="2">
    <source>
        <dbReference type="SMART" id="SM00409"/>
    </source>
</evidence>
<proteinExistence type="predicted"/>
<dbReference type="InterPro" id="IPR013106">
    <property type="entry name" value="Ig_V-set"/>
</dbReference>
<evidence type="ECO:0000313" key="3">
    <source>
        <dbReference type="EMBL" id="KAK9967259.1"/>
    </source>
</evidence>
<dbReference type="InterPro" id="IPR036179">
    <property type="entry name" value="Ig-like_dom_sf"/>
</dbReference>
<name>A0AAW2A3N2_CULAL</name>
<dbReference type="PANTHER" id="PTHR21063">
    <property type="entry name" value="LFA-3"/>
    <property type="match status" value="1"/>
</dbReference>
<keyword evidence="1" id="KW-0472">Membrane</keyword>
<gene>
    <name evidence="3" type="ORF">ABG768_001666</name>
</gene>
<accession>A0AAW2A3N2</accession>